<dbReference type="EMBL" id="LQQY01000009">
    <property type="protein sequence ID" value="KZE50852.1"/>
    <property type="molecule type" value="Genomic_DNA"/>
</dbReference>
<evidence type="ECO:0000313" key="3">
    <source>
        <dbReference type="Proteomes" id="UP000076510"/>
    </source>
</evidence>
<reference evidence="3" key="1">
    <citation type="submission" date="2016-01" db="EMBL/GenBank/DDBJ databases">
        <title>Whole genome sequencing of Bhargavaea cecembensis T14.</title>
        <authorList>
            <person name="Hong K.W."/>
        </authorList>
    </citation>
    <scope>NUCLEOTIDE SEQUENCE [LARGE SCALE GENOMIC DNA]</scope>
    <source>
        <strain evidence="3">M19</strain>
    </source>
</reference>
<dbReference type="SUPFAM" id="SSF53335">
    <property type="entry name" value="S-adenosyl-L-methionine-dependent methyltransferases"/>
    <property type="match status" value="1"/>
</dbReference>
<feature type="domain" description="Methyltransferase" evidence="1">
    <location>
        <begin position="49"/>
        <end position="131"/>
    </location>
</feature>
<dbReference type="RefSeq" id="WP_063190828.1">
    <property type="nucleotide sequence ID" value="NZ_LQQY01000009.1"/>
</dbReference>
<evidence type="ECO:0000259" key="1">
    <source>
        <dbReference type="Pfam" id="PF13649"/>
    </source>
</evidence>
<dbReference type="OrthoDB" id="20930at2"/>
<dbReference type="Gene3D" id="3.40.50.150">
    <property type="entry name" value="Vaccinia Virus protein VP39"/>
    <property type="match status" value="1"/>
</dbReference>
<accession>A0A165L2W4</accession>
<comment type="caution">
    <text evidence="2">The sequence shown here is derived from an EMBL/GenBank/DDBJ whole genome shotgun (WGS) entry which is preliminary data.</text>
</comment>
<dbReference type="AlphaFoldDB" id="A0A165L2W4"/>
<dbReference type="CDD" id="cd02440">
    <property type="entry name" value="AdoMet_MTases"/>
    <property type="match status" value="1"/>
</dbReference>
<evidence type="ECO:0000313" key="2">
    <source>
        <dbReference type="EMBL" id="KZE50852.1"/>
    </source>
</evidence>
<dbReference type="InterPro" id="IPR029063">
    <property type="entry name" value="SAM-dependent_MTases_sf"/>
</dbReference>
<proteinExistence type="predicted"/>
<organism evidence="2 3">
    <name type="scientific">Rossellomorea marisflavi</name>
    <dbReference type="NCBI Taxonomy" id="189381"/>
    <lineage>
        <taxon>Bacteria</taxon>
        <taxon>Bacillati</taxon>
        <taxon>Bacillota</taxon>
        <taxon>Bacilli</taxon>
        <taxon>Bacillales</taxon>
        <taxon>Bacillaceae</taxon>
        <taxon>Rossellomorea</taxon>
    </lineage>
</organism>
<dbReference type="Pfam" id="PF13649">
    <property type="entry name" value="Methyltransf_25"/>
    <property type="match status" value="1"/>
</dbReference>
<dbReference type="Proteomes" id="UP000076510">
    <property type="component" value="Unassembled WGS sequence"/>
</dbReference>
<dbReference type="InterPro" id="IPR041698">
    <property type="entry name" value="Methyltransf_25"/>
</dbReference>
<gene>
    <name evidence="2" type="ORF">AV649_15845</name>
</gene>
<protein>
    <recommendedName>
        <fullName evidence="1">Methyltransferase domain-containing protein</fullName>
    </recommendedName>
</protein>
<name>A0A165L2W4_9BACI</name>
<sequence length="197" mass="22620">MKDIFTKIYKENIWGSEESVSGTGSSMREAQGLLNELPLLFDSLNIQSILDAPCGDFNWMKHVDLSNYHYVGVDIVSDIIKKNQTEHASRNIQFIEGDIMKDPLPKVDLIICRDALVHFPFHQVEQSIDNFLNSGSTYVLLTHFPSVPLNKDIPLGHWRPLNLCLPPFSFPEPTVVLEETLRTKTMALWKLEQLRRR</sequence>